<evidence type="ECO:0000313" key="2">
    <source>
        <dbReference type="Proteomes" id="UP000265520"/>
    </source>
</evidence>
<organism evidence="1 2">
    <name type="scientific">Trifolium medium</name>
    <dbReference type="NCBI Taxonomy" id="97028"/>
    <lineage>
        <taxon>Eukaryota</taxon>
        <taxon>Viridiplantae</taxon>
        <taxon>Streptophyta</taxon>
        <taxon>Embryophyta</taxon>
        <taxon>Tracheophyta</taxon>
        <taxon>Spermatophyta</taxon>
        <taxon>Magnoliopsida</taxon>
        <taxon>eudicotyledons</taxon>
        <taxon>Gunneridae</taxon>
        <taxon>Pentapetalae</taxon>
        <taxon>rosids</taxon>
        <taxon>fabids</taxon>
        <taxon>Fabales</taxon>
        <taxon>Fabaceae</taxon>
        <taxon>Papilionoideae</taxon>
        <taxon>50 kb inversion clade</taxon>
        <taxon>NPAAA clade</taxon>
        <taxon>Hologalegina</taxon>
        <taxon>IRL clade</taxon>
        <taxon>Trifolieae</taxon>
        <taxon>Trifolium</taxon>
    </lineage>
</organism>
<reference evidence="1 2" key="1">
    <citation type="journal article" date="2018" name="Front. Plant Sci.">
        <title>Red Clover (Trifolium pratense) and Zigzag Clover (T. medium) - A Picture of Genomic Similarities and Differences.</title>
        <authorList>
            <person name="Dluhosova J."/>
            <person name="Istvanek J."/>
            <person name="Nedelnik J."/>
            <person name="Repkova J."/>
        </authorList>
    </citation>
    <scope>NUCLEOTIDE SEQUENCE [LARGE SCALE GENOMIC DNA]</scope>
    <source>
        <strain evidence="2">cv. 10/8</strain>
        <tissue evidence="1">Leaf</tissue>
    </source>
</reference>
<keyword evidence="2" id="KW-1185">Reference proteome</keyword>
<name>A0A392NZM8_9FABA</name>
<accession>A0A392NZM8</accession>
<proteinExistence type="predicted"/>
<dbReference type="AlphaFoldDB" id="A0A392NZM8"/>
<comment type="caution">
    <text evidence="1">The sequence shown here is derived from an EMBL/GenBank/DDBJ whole genome shotgun (WGS) entry which is preliminary data.</text>
</comment>
<evidence type="ECO:0000313" key="1">
    <source>
        <dbReference type="EMBL" id="MCI04922.1"/>
    </source>
</evidence>
<dbReference type="EMBL" id="LXQA010056983">
    <property type="protein sequence ID" value="MCI04922.1"/>
    <property type="molecule type" value="Genomic_DNA"/>
</dbReference>
<protein>
    <submittedName>
        <fullName evidence="1">Uncharacterized protein</fullName>
    </submittedName>
</protein>
<sequence length="69" mass="7288">MHLRGYQSSTNQSILLVGSPIQSTDSTFGGFSSALGMVDSTIRLAKGQRSCVVGFKLNFPGSCYVAAEL</sequence>
<dbReference type="Proteomes" id="UP000265520">
    <property type="component" value="Unassembled WGS sequence"/>
</dbReference>